<dbReference type="AlphaFoldDB" id="A0A7Y9JAM0"/>
<dbReference type="InterPro" id="IPR023606">
    <property type="entry name" value="CoA-Trfase_III_dom_1_sf"/>
</dbReference>
<dbReference type="Gene3D" id="3.40.50.10540">
    <property type="entry name" value="Crotonobetainyl-coa:carnitine coa-transferase, domain 1"/>
    <property type="match status" value="1"/>
</dbReference>
<sequence length="393" mass="42975">MLPLEGITVIALEHAVAAPFATRHLADLGARVIKVERPGVGDFAREYDRSVHGEASYFVWLNRGKESIELDLKSDVDRELLLTMLDDADVLVQNLLPGAVERLGLDAPTLRARRPELIHCSISGYGPDGPYSDKKAYDLLVQCESGLLSTTGTPEEPAKVGVSVVDIATGMYAFSGILAALYERERTGTGATMSVAMLDAVGEWMMQPTYLSVYGEKPFRRTGARHASIAPYGPYRCADGTVFLGVQSDREWALLCREILRRPELVDDPRCARNTERVAHNEMITEVIEKALADQPVDEVVRALELCGLACARMRTPHEFFDHPQLAARDRWREVGSPGGRIRALLPPVTVEGQEAAMGDVPRLGQHSAALRREFGPATSAGTAEARSGSEVR</sequence>
<keyword evidence="1 3" id="KW-0808">Transferase</keyword>
<comment type="caution">
    <text evidence="3">The sequence shown here is derived from an EMBL/GenBank/DDBJ whole genome shotgun (WGS) entry which is preliminary data.</text>
</comment>
<gene>
    <name evidence="3" type="ORF">BJZ21_001925</name>
</gene>
<protein>
    <submittedName>
        <fullName evidence="3">Crotonobetainyl-CoA:carnitine CoA-transferase CaiB-like acyl-CoA transferase</fullName>
    </submittedName>
</protein>
<evidence type="ECO:0000313" key="4">
    <source>
        <dbReference type="Proteomes" id="UP000535511"/>
    </source>
</evidence>
<keyword evidence="4" id="KW-1185">Reference proteome</keyword>
<dbReference type="Pfam" id="PF02515">
    <property type="entry name" value="CoA_transf_3"/>
    <property type="match status" value="1"/>
</dbReference>
<evidence type="ECO:0000313" key="3">
    <source>
        <dbReference type="EMBL" id="NYD41842.1"/>
    </source>
</evidence>
<reference evidence="3 4" key="1">
    <citation type="submission" date="2020-07" db="EMBL/GenBank/DDBJ databases">
        <title>Sequencing the genomes of 1000 actinobacteria strains.</title>
        <authorList>
            <person name="Klenk H.-P."/>
        </authorList>
    </citation>
    <scope>NUCLEOTIDE SEQUENCE [LARGE SCALE GENOMIC DNA]</scope>
    <source>
        <strain evidence="3 4">DSM 21350</strain>
    </source>
</reference>
<dbReference type="EMBL" id="JACCBG010000001">
    <property type="protein sequence ID" value="NYD41842.1"/>
    <property type="molecule type" value="Genomic_DNA"/>
</dbReference>
<dbReference type="PANTHER" id="PTHR48207:SF3">
    <property type="entry name" value="SUCCINATE--HYDROXYMETHYLGLUTARATE COA-TRANSFERASE"/>
    <property type="match status" value="1"/>
</dbReference>
<evidence type="ECO:0000256" key="2">
    <source>
        <dbReference type="SAM" id="MobiDB-lite"/>
    </source>
</evidence>
<dbReference type="PANTHER" id="PTHR48207">
    <property type="entry name" value="SUCCINATE--HYDROXYMETHYLGLUTARATE COA-TRANSFERASE"/>
    <property type="match status" value="1"/>
</dbReference>
<dbReference type="InterPro" id="IPR050483">
    <property type="entry name" value="CoA-transferase_III_domain"/>
</dbReference>
<accession>A0A7Y9JAM0</accession>
<dbReference type="SUPFAM" id="SSF89796">
    <property type="entry name" value="CoA-transferase family III (CaiB/BaiF)"/>
    <property type="match status" value="1"/>
</dbReference>
<name>A0A7Y9JAM0_9ACTN</name>
<evidence type="ECO:0000256" key="1">
    <source>
        <dbReference type="ARBA" id="ARBA00022679"/>
    </source>
</evidence>
<proteinExistence type="predicted"/>
<dbReference type="RefSeq" id="WP_343052075.1">
    <property type="nucleotide sequence ID" value="NZ_JACCBG010000001.1"/>
</dbReference>
<dbReference type="GO" id="GO:0008410">
    <property type="term" value="F:CoA-transferase activity"/>
    <property type="evidence" value="ECO:0007669"/>
    <property type="project" value="TreeGrafter"/>
</dbReference>
<dbReference type="Gene3D" id="3.30.1540.10">
    <property type="entry name" value="formyl-coa transferase, domain 3"/>
    <property type="match status" value="1"/>
</dbReference>
<dbReference type="InterPro" id="IPR044855">
    <property type="entry name" value="CoA-Trfase_III_dom3_sf"/>
</dbReference>
<dbReference type="InterPro" id="IPR003673">
    <property type="entry name" value="CoA-Trfase_fam_III"/>
</dbReference>
<organism evidence="3 4">
    <name type="scientific">Nocardioides panaciterrulae</name>
    <dbReference type="NCBI Taxonomy" id="661492"/>
    <lineage>
        <taxon>Bacteria</taxon>
        <taxon>Bacillati</taxon>
        <taxon>Actinomycetota</taxon>
        <taxon>Actinomycetes</taxon>
        <taxon>Propionibacteriales</taxon>
        <taxon>Nocardioidaceae</taxon>
        <taxon>Nocardioides</taxon>
    </lineage>
</organism>
<feature type="region of interest" description="Disordered" evidence="2">
    <location>
        <begin position="372"/>
        <end position="393"/>
    </location>
</feature>
<dbReference type="Proteomes" id="UP000535511">
    <property type="component" value="Unassembled WGS sequence"/>
</dbReference>